<evidence type="ECO:0000313" key="5">
    <source>
        <dbReference type="Proteomes" id="UP001497457"/>
    </source>
</evidence>
<gene>
    <name evidence="4" type="ORF">URODEC1_LOCUS88179</name>
</gene>
<keyword evidence="1" id="KW-0175">Coiled coil</keyword>
<evidence type="ECO:0000313" key="4">
    <source>
        <dbReference type="EMBL" id="CAL5044240.1"/>
    </source>
</evidence>
<dbReference type="Pfam" id="PF03140">
    <property type="entry name" value="DUF247"/>
    <property type="match status" value="1"/>
</dbReference>
<feature type="transmembrane region" description="Helical" evidence="3">
    <location>
        <begin position="594"/>
        <end position="616"/>
    </location>
</feature>
<reference evidence="5" key="1">
    <citation type="submission" date="2024-06" db="EMBL/GenBank/DDBJ databases">
        <authorList>
            <person name="Ryan C."/>
        </authorList>
    </citation>
    <scope>NUCLEOTIDE SEQUENCE [LARGE SCALE GENOMIC DNA]</scope>
</reference>
<dbReference type="InterPro" id="IPR004158">
    <property type="entry name" value="DUF247_pln"/>
</dbReference>
<dbReference type="PANTHER" id="PTHR31170">
    <property type="entry name" value="BNAC04G53230D PROTEIN"/>
    <property type="match status" value="1"/>
</dbReference>
<feature type="coiled-coil region" evidence="1">
    <location>
        <begin position="109"/>
        <end position="167"/>
    </location>
</feature>
<sequence>MAASDQQQAAGRHGSTPPVFDEVRWVVQIRHSLQENAGGDGDDDDDTGIPVSVFNVPKQLRVHKPEAYTPQFIALGPYHHWRPELYEMERYKLAAARRAQKRLAAGLKLEALVEQFKRLERRVYEMERYKLAAARRAQKRLAAGLKLEALVEQFKRLERRVRAHYHRYLDFNGETLAWMMLVDGAFLLEFLQIYAAAADDGEVAACRGDGGGKALRRVPSRMAHLVDFAGRKSAHGLILRDMLMLENQVPLFLLRRILEPQCGGDDAGELLERMVAGLMRELCPFKMMETFPAVDVAKHAHLLEVLYYTLLPKPADDDSTAEADGANGSFQDDGGDYDIEEQAGGGGGGEERRNKPGAAGCEYVKQLFLAVWGIVSGLSSTAAAGPMRYVTKPVEFAIKAPWKMLAVVPGVGSFVSGGADGSTTNPSSSWASGAGYYLTRPPLLEEIMIPSVTELANAGVKFVPTAGDLSTIAFDAKTATFHLPVVTLDSNTEVVLRNLVAYEAAAAAGPLVLARYTELMNGIIDAGDDVAVLRRRGVVLNRMKSDGEAARLWNGMARSVRLTKVAFVDRAVEEVNRYYNGRWRVKAKRFMRKYVFSSWQVLTFFAAIMMLLLTTLQAFCAVYTCSRWFGAVTVAKAG</sequence>
<feature type="region of interest" description="Disordered" evidence="2">
    <location>
        <begin position="318"/>
        <end position="355"/>
    </location>
</feature>
<dbReference type="PANTHER" id="PTHR31170:SF25">
    <property type="entry name" value="BNAA09G04570D PROTEIN"/>
    <property type="match status" value="1"/>
</dbReference>
<dbReference type="Proteomes" id="UP001497457">
    <property type="component" value="Chromosome 34rd"/>
</dbReference>
<evidence type="ECO:0000256" key="2">
    <source>
        <dbReference type="SAM" id="MobiDB-lite"/>
    </source>
</evidence>
<keyword evidence="3" id="KW-0812">Transmembrane</keyword>
<accession>A0ABC9DT69</accession>
<protein>
    <submittedName>
        <fullName evidence="4">Uncharacterized protein</fullName>
    </submittedName>
</protein>
<proteinExistence type="predicted"/>
<evidence type="ECO:0000256" key="1">
    <source>
        <dbReference type="SAM" id="Coils"/>
    </source>
</evidence>
<dbReference type="EMBL" id="OZ075144">
    <property type="protein sequence ID" value="CAL5044240.1"/>
    <property type="molecule type" value="Genomic_DNA"/>
</dbReference>
<reference evidence="4 5" key="2">
    <citation type="submission" date="2024-10" db="EMBL/GenBank/DDBJ databases">
        <authorList>
            <person name="Ryan C."/>
        </authorList>
    </citation>
    <scope>NUCLEOTIDE SEQUENCE [LARGE SCALE GENOMIC DNA]</scope>
</reference>
<dbReference type="AlphaFoldDB" id="A0ABC9DT69"/>
<organism evidence="4 5">
    <name type="scientific">Urochloa decumbens</name>
    <dbReference type="NCBI Taxonomy" id="240449"/>
    <lineage>
        <taxon>Eukaryota</taxon>
        <taxon>Viridiplantae</taxon>
        <taxon>Streptophyta</taxon>
        <taxon>Embryophyta</taxon>
        <taxon>Tracheophyta</taxon>
        <taxon>Spermatophyta</taxon>
        <taxon>Magnoliopsida</taxon>
        <taxon>Liliopsida</taxon>
        <taxon>Poales</taxon>
        <taxon>Poaceae</taxon>
        <taxon>PACMAD clade</taxon>
        <taxon>Panicoideae</taxon>
        <taxon>Panicodae</taxon>
        <taxon>Paniceae</taxon>
        <taxon>Melinidinae</taxon>
        <taxon>Urochloa</taxon>
    </lineage>
</organism>
<keyword evidence="5" id="KW-1185">Reference proteome</keyword>
<keyword evidence="3" id="KW-1133">Transmembrane helix</keyword>
<name>A0ABC9DT69_9POAL</name>
<evidence type="ECO:0000256" key="3">
    <source>
        <dbReference type="SAM" id="Phobius"/>
    </source>
</evidence>
<keyword evidence="3" id="KW-0472">Membrane</keyword>